<reference evidence="1 2" key="1">
    <citation type="submission" date="2019-07" db="EMBL/GenBank/DDBJ databases">
        <title>Hymenobacter sp. straun FUR1 Genome sequencing and assembly.</title>
        <authorList>
            <person name="Chhetri G."/>
        </authorList>
    </citation>
    <scope>NUCLEOTIDE SEQUENCE [LARGE SCALE GENOMIC DNA]</scope>
    <source>
        <strain evidence="1 2">Fur1</strain>
    </source>
</reference>
<organism evidence="1 2">
    <name type="scientific">Hymenobacter setariae</name>
    <dbReference type="NCBI Taxonomy" id="2594794"/>
    <lineage>
        <taxon>Bacteria</taxon>
        <taxon>Pseudomonadati</taxon>
        <taxon>Bacteroidota</taxon>
        <taxon>Cytophagia</taxon>
        <taxon>Cytophagales</taxon>
        <taxon>Hymenobacteraceae</taxon>
        <taxon>Hymenobacter</taxon>
    </lineage>
</organism>
<dbReference type="SUPFAM" id="SSF54001">
    <property type="entry name" value="Cysteine proteinases"/>
    <property type="match status" value="1"/>
</dbReference>
<dbReference type="AlphaFoldDB" id="A0A558BRE5"/>
<evidence type="ECO:0000313" key="1">
    <source>
        <dbReference type="EMBL" id="TVT39055.1"/>
    </source>
</evidence>
<dbReference type="RefSeq" id="WP_144849533.1">
    <property type="nucleotide sequence ID" value="NZ_VMRJ01000004.1"/>
</dbReference>
<dbReference type="Proteomes" id="UP000317624">
    <property type="component" value="Unassembled WGS sequence"/>
</dbReference>
<dbReference type="OrthoDB" id="195541at2"/>
<gene>
    <name evidence="1" type="ORF">FNT36_15435</name>
</gene>
<comment type="caution">
    <text evidence="1">The sequence shown here is derived from an EMBL/GenBank/DDBJ whole genome shotgun (WGS) entry which is preliminary data.</text>
</comment>
<proteinExistence type="predicted"/>
<sequence length="229" mass="25550">MLFSPKILTGAIISLLSIGTIFAYPRLNAKLHRWQAQRQATAATAPLAATLREGDLIFHTSQSAQSQAIQLATHSPYSHCGLLYKTNGEWQVFEAVQPVKLTPLARWVARGQGQHFVVKRLRDADTALTPAALGRLRAAGQPMLGHAYDLAFEWSDARTYCSELIWKVYDWGLHRQLGQLQQLRDFDLSHPAVQAKLRERYGAQLPLSEPVISPASIFSSPELVTVVRR</sequence>
<protein>
    <submittedName>
        <fullName evidence="1">YiiX family permuted papain-like enzyme</fullName>
    </submittedName>
</protein>
<keyword evidence="2" id="KW-1185">Reference proteome</keyword>
<dbReference type="EMBL" id="VMRJ01000004">
    <property type="protein sequence ID" value="TVT39055.1"/>
    <property type="molecule type" value="Genomic_DNA"/>
</dbReference>
<dbReference type="NCBIfam" id="NF007458">
    <property type="entry name" value="PRK10030.1"/>
    <property type="match status" value="1"/>
</dbReference>
<dbReference type="InterPro" id="IPR024453">
    <property type="entry name" value="Peptidase_C92"/>
</dbReference>
<name>A0A558BRE5_9BACT</name>
<dbReference type="Gene3D" id="3.90.1720.10">
    <property type="entry name" value="endopeptidase domain like (from Nostoc punctiforme)"/>
    <property type="match status" value="1"/>
</dbReference>
<dbReference type="InterPro" id="IPR038765">
    <property type="entry name" value="Papain-like_cys_pep_sf"/>
</dbReference>
<accession>A0A558BRE5</accession>
<evidence type="ECO:0000313" key="2">
    <source>
        <dbReference type="Proteomes" id="UP000317624"/>
    </source>
</evidence>
<dbReference type="Pfam" id="PF05708">
    <property type="entry name" value="Peptidase_C92"/>
    <property type="match status" value="1"/>
</dbReference>